<dbReference type="Pfam" id="PF03401">
    <property type="entry name" value="TctC"/>
    <property type="match status" value="1"/>
</dbReference>
<sequence>MDKSKRRFTNFLGALPIVGVGTVFAQQFSAKPIKIIVPASAGTSIDAITRFFAYPLSKRLNTPVVVENRPGAGGLLGYLAAARSPADGHTLILTGIPLYLLPLFSDVTPPPLDPLKDFTPVARVARVPFAIVVPTDSPYRTLPDLIAAMKKNPNTLTYSSQGVGSSAHLCSVILNDMSRTQAQHIGYKDTTTAVTDVVGGRISFSCQTSTGVLPLIQSGKLRALAVTGANRWNAMPDVPTVSEAGVAGFEVSSQFDFMAPSGTPEAIIQMLSQHIGQIAHTPEFKQFCDKQILTQETVEAGALGAEMKREVARWKNVARLARTN</sequence>
<dbReference type="SUPFAM" id="SSF53850">
    <property type="entry name" value="Periplasmic binding protein-like II"/>
    <property type="match status" value="1"/>
</dbReference>
<dbReference type="KEGG" id="cuh:BJN34_35385"/>
<dbReference type="EMBL" id="CP017759">
    <property type="protein sequence ID" value="AQV99163.1"/>
    <property type="molecule type" value="Genomic_DNA"/>
</dbReference>
<evidence type="ECO:0000313" key="2">
    <source>
        <dbReference type="EMBL" id="AQV99163.1"/>
    </source>
</evidence>
<dbReference type="InterPro" id="IPR005064">
    <property type="entry name" value="BUG"/>
</dbReference>
<dbReference type="PANTHER" id="PTHR42928:SF5">
    <property type="entry name" value="BLR1237 PROTEIN"/>
    <property type="match status" value="1"/>
</dbReference>
<proteinExistence type="inferred from homology"/>
<protein>
    <submittedName>
        <fullName evidence="2">ABC transporter substrate-binding protein</fullName>
    </submittedName>
</protein>
<evidence type="ECO:0000256" key="1">
    <source>
        <dbReference type="ARBA" id="ARBA00006987"/>
    </source>
</evidence>
<dbReference type="CDD" id="cd07012">
    <property type="entry name" value="PBP2_Bug_TTT"/>
    <property type="match status" value="1"/>
</dbReference>
<organism evidence="2 3">
    <name type="scientific">Cupriavidus necator</name>
    <name type="common">Alcaligenes eutrophus</name>
    <name type="synonym">Ralstonia eutropha</name>
    <dbReference type="NCBI Taxonomy" id="106590"/>
    <lineage>
        <taxon>Bacteria</taxon>
        <taxon>Pseudomonadati</taxon>
        <taxon>Pseudomonadota</taxon>
        <taxon>Betaproteobacteria</taxon>
        <taxon>Burkholderiales</taxon>
        <taxon>Burkholderiaceae</taxon>
        <taxon>Cupriavidus</taxon>
    </lineage>
</organism>
<accession>A0A1U9V2N2</accession>
<dbReference type="InterPro" id="IPR042100">
    <property type="entry name" value="Bug_dom1"/>
</dbReference>
<evidence type="ECO:0000313" key="3">
    <source>
        <dbReference type="Proteomes" id="UP000189627"/>
    </source>
</evidence>
<geneLocation type="plasmid" evidence="3">
    <name>penh92</name>
</geneLocation>
<gene>
    <name evidence="2" type="ORF">BJN34_35385</name>
</gene>
<dbReference type="Proteomes" id="UP000189627">
    <property type="component" value="Plasmid pENH92"/>
</dbReference>
<name>A0A1U9V2N2_CUPNE</name>
<dbReference type="PANTHER" id="PTHR42928">
    <property type="entry name" value="TRICARBOXYLATE-BINDING PROTEIN"/>
    <property type="match status" value="1"/>
</dbReference>
<comment type="similarity">
    <text evidence="1">Belongs to the UPF0065 (bug) family.</text>
</comment>
<dbReference type="OrthoDB" id="8957747at2"/>
<dbReference type="Gene3D" id="3.40.190.150">
    <property type="entry name" value="Bordetella uptake gene, domain 1"/>
    <property type="match status" value="1"/>
</dbReference>
<dbReference type="AlphaFoldDB" id="A0A1U9V2N2"/>
<dbReference type="PIRSF" id="PIRSF017082">
    <property type="entry name" value="YflP"/>
    <property type="match status" value="1"/>
</dbReference>
<dbReference type="Gene3D" id="3.40.190.10">
    <property type="entry name" value="Periplasmic binding protein-like II"/>
    <property type="match status" value="1"/>
</dbReference>
<dbReference type="RefSeq" id="WP_078201585.1">
    <property type="nucleotide sequence ID" value="NZ_CP017759.1"/>
</dbReference>
<reference evidence="3" key="1">
    <citation type="submission" date="2017-02" db="EMBL/GenBank/DDBJ databases">
        <title>Complete genome sequence of Cupriavidus necator strain NH9, a 3-chlorobenzoate degrader.</title>
        <authorList>
            <person name="Moriuchi R."/>
            <person name="Dohra H."/>
            <person name="Ogawa N."/>
        </authorList>
    </citation>
    <scope>NUCLEOTIDE SEQUENCE [LARGE SCALE GENOMIC DNA]</scope>
    <source>
        <strain evidence="3">NH9</strain>
        <plasmid evidence="3">penh92</plasmid>
    </source>
</reference>
<keyword evidence="2" id="KW-0614">Plasmid</keyword>